<dbReference type="AlphaFoldDB" id="A0A077M0M6"/>
<sequence length="101" mass="11378">MARRRQTATPVDSDPLVSEQVNALRNIPIGDPLWRDVDALRAVFGELVDGRVERRVRMGRHAYNAIREPWAMANGFESKKDPGRADWHALRAFLEGGIARG</sequence>
<comment type="caution">
    <text evidence="1">The sequence shown here is derived from an EMBL/GenBank/DDBJ whole genome shotgun (WGS) entry which is preliminary data.</text>
</comment>
<reference evidence="1 2" key="1">
    <citation type="journal article" date="2013" name="ISME J.">
        <title>A metabolic model for members of the genus Tetrasphaera involved in enhanced biological phosphorus removal.</title>
        <authorList>
            <person name="Kristiansen R."/>
            <person name="Nguyen H.T.T."/>
            <person name="Saunders A.M."/>
            <person name="Nielsen J.L."/>
            <person name="Wimmer R."/>
            <person name="Le V.Q."/>
            <person name="McIlroy S.J."/>
            <person name="Petrovski S."/>
            <person name="Seviour R.J."/>
            <person name="Calteau A."/>
            <person name="Nielsen K.L."/>
            <person name="Nielsen P.H."/>
        </authorList>
    </citation>
    <scope>NUCLEOTIDE SEQUENCE [LARGE SCALE GENOMIC DNA]</scope>
    <source>
        <strain evidence="1 2">T1-X7</strain>
    </source>
</reference>
<evidence type="ECO:0000313" key="1">
    <source>
        <dbReference type="EMBL" id="CCH77739.1"/>
    </source>
</evidence>
<proteinExistence type="predicted"/>
<evidence type="ECO:0000313" key="2">
    <source>
        <dbReference type="Proteomes" id="UP000035721"/>
    </source>
</evidence>
<dbReference type="Proteomes" id="UP000035721">
    <property type="component" value="Unassembled WGS sequence"/>
</dbReference>
<accession>A0A077M0M6</accession>
<name>A0A077M0M6_9MICO</name>
<organism evidence="1 2">
    <name type="scientific">Nostocoides japonicum T1-X7</name>
    <dbReference type="NCBI Taxonomy" id="1194083"/>
    <lineage>
        <taxon>Bacteria</taxon>
        <taxon>Bacillati</taxon>
        <taxon>Actinomycetota</taxon>
        <taxon>Actinomycetes</taxon>
        <taxon>Micrococcales</taxon>
        <taxon>Intrasporangiaceae</taxon>
        <taxon>Nostocoides</taxon>
    </lineage>
</organism>
<gene>
    <name evidence="1" type="ORF">BN12_220017</name>
</gene>
<dbReference type="EMBL" id="CAJB01000135">
    <property type="protein sequence ID" value="CCH77739.1"/>
    <property type="molecule type" value="Genomic_DNA"/>
</dbReference>
<keyword evidence="2" id="KW-1185">Reference proteome</keyword>
<protein>
    <submittedName>
        <fullName evidence="1">Uncharacterized protein</fullName>
    </submittedName>
</protein>
<dbReference type="STRING" id="1194083.BN12_220017"/>